<dbReference type="CDD" id="cd03801">
    <property type="entry name" value="GT4_PimA-like"/>
    <property type="match status" value="1"/>
</dbReference>
<keyword evidence="1" id="KW-0808">Transferase</keyword>
<dbReference type="InterPro" id="IPR050194">
    <property type="entry name" value="Glycosyltransferase_grp1"/>
</dbReference>
<dbReference type="PANTHER" id="PTHR45947">
    <property type="entry name" value="SULFOQUINOVOSYL TRANSFERASE SQD2"/>
    <property type="match status" value="1"/>
</dbReference>
<protein>
    <submittedName>
        <fullName evidence="1">Glycosyltransferase</fullName>
    </submittedName>
</protein>
<sequence length="368" mass="38980">MRIAFYAPLKPPDHDIPSGDRRMARAMVAALELAGHEVVLASRTRAWSRTPADLEAIRRAAMGEAADLLGKWQTGEQAPDLFLTYHLYYRAPDWIGPAVAAALDIPYAVAEASFAMKRAAGPWAPGHDAVAAALRQAGVVFALKDGDIPGLAKVEGFTAEVVPLPPFLDGAPPPPPNRERSGVPVLLAVGMMRARAKLDSYRFLAAALKPLAHAQWSLIIAGDGPARGEVEAAFAGFPTGKVRFAGVQTATQIAAHYAAADLFVWPGIDEGYGMVYLEAQAAGLPVVATASGGVHNVVADGVSGRLVARGNVNAYRQAIEDLLNRPGERRALGARAARYVRERHALPVASATIDEALQRLRGGDRKGS</sequence>
<reference evidence="1" key="1">
    <citation type="submission" date="2018-06" db="EMBL/GenBank/DDBJ databases">
        <authorList>
            <person name="Zhirakovskaya E."/>
        </authorList>
    </citation>
    <scope>NUCLEOTIDE SEQUENCE</scope>
</reference>
<dbReference type="EMBL" id="UOEM01000069">
    <property type="protein sequence ID" value="VAW14097.1"/>
    <property type="molecule type" value="Genomic_DNA"/>
</dbReference>
<dbReference type="Gene3D" id="3.40.50.2000">
    <property type="entry name" value="Glycogen Phosphorylase B"/>
    <property type="match status" value="2"/>
</dbReference>
<gene>
    <name evidence="1" type="ORF">MNBD_ALPHA09-451</name>
</gene>
<dbReference type="SUPFAM" id="SSF53756">
    <property type="entry name" value="UDP-Glycosyltransferase/glycogen phosphorylase"/>
    <property type="match status" value="1"/>
</dbReference>
<dbReference type="GO" id="GO:0016757">
    <property type="term" value="F:glycosyltransferase activity"/>
    <property type="evidence" value="ECO:0007669"/>
    <property type="project" value="TreeGrafter"/>
</dbReference>
<dbReference type="PANTHER" id="PTHR45947:SF3">
    <property type="entry name" value="SULFOQUINOVOSYL TRANSFERASE SQD2"/>
    <property type="match status" value="1"/>
</dbReference>
<dbReference type="Pfam" id="PF13692">
    <property type="entry name" value="Glyco_trans_1_4"/>
    <property type="match status" value="1"/>
</dbReference>
<proteinExistence type="predicted"/>
<accession>A0A3B0TL62</accession>
<name>A0A3B0TL62_9ZZZZ</name>
<organism evidence="1">
    <name type="scientific">hydrothermal vent metagenome</name>
    <dbReference type="NCBI Taxonomy" id="652676"/>
    <lineage>
        <taxon>unclassified sequences</taxon>
        <taxon>metagenomes</taxon>
        <taxon>ecological metagenomes</taxon>
    </lineage>
</organism>
<dbReference type="AlphaFoldDB" id="A0A3B0TL62"/>
<evidence type="ECO:0000313" key="1">
    <source>
        <dbReference type="EMBL" id="VAW14097.1"/>
    </source>
</evidence>